<dbReference type="PANTHER" id="PTHR36836:SF1">
    <property type="entry name" value="COLANIC ACID BIOSYNTHESIS PROTEIN WCAK"/>
    <property type="match status" value="1"/>
</dbReference>
<proteinExistence type="predicted"/>
<dbReference type="PANTHER" id="PTHR36836">
    <property type="entry name" value="COLANIC ACID BIOSYNTHESIS PROTEIN WCAK"/>
    <property type="match status" value="1"/>
</dbReference>
<accession>A0ABX0C8I6</accession>
<dbReference type="Pfam" id="PF04230">
    <property type="entry name" value="PS_pyruv_trans"/>
    <property type="match status" value="1"/>
</dbReference>
<dbReference type="EMBL" id="WHZU01000006">
    <property type="protein sequence ID" value="NEH11453.1"/>
    <property type="molecule type" value="Genomic_DNA"/>
</dbReference>
<organism evidence="2 3">
    <name type="scientific">Bifidobacterium saimiriisciurei</name>
    <dbReference type="NCBI Taxonomy" id="2661627"/>
    <lineage>
        <taxon>Bacteria</taxon>
        <taxon>Bacillati</taxon>
        <taxon>Actinomycetota</taxon>
        <taxon>Actinomycetes</taxon>
        <taxon>Bifidobacteriales</taxon>
        <taxon>Bifidobacteriaceae</taxon>
        <taxon>Bifidobacterium</taxon>
    </lineage>
</organism>
<name>A0ABX0C8I6_9BIFI</name>
<evidence type="ECO:0000259" key="1">
    <source>
        <dbReference type="Pfam" id="PF04230"/>
    </source>
</evidence>
<dbReference type="RefSeq" id="WP_163198462.1">
    <property type="nucleotide sequence ID" value="NZ_WHZU01000006.1"/>
</dbReference>
<comment type="caution">
    <text evidence="2">The sequence shown here is derived from an EMBL/GenBank/DDBJ whole genome shotgun (WGS) entry which is preliminary data.</text>
</comment>
<feature type="domain" description="Polysaccharide pyruvyl transferase" evidence="1">
    <location>
        <begin position="19"/>
        <end position="316"/>
    </location>
</feature>
<dbReference type="InterPro" id="IPR007345">
    <property type="entry name" value="Polysacch_pyruvyl_Trfase"/>
</dbReference>
<gene>
    <name evidence="2" type="ORF">GFD18_05025</name>
</gene>
<reference evidence="2 3" key="1">
    <citation type="submission" date="2019-10" db="EMBL/GenBank/DDBJ databases">
        <title>Bifidobacterium from non-human primates.</title>
        <authorList>
            <person name="Modesto M."/>
        </authorList>
    </citation>
    <scope>NUCLEOTIDE SEQUENCE [LARGE SCALE GENOMIC DNA]</scope>
    <source>
        <strain evidence="2 3">SMA1</strain>
    </source>
</reference>
<keyword evidence="3" id="KW-1185">Reference proteome</keyword>
<protein>
    <recommendedName>
        <fullName evidence="1">Polysaccharide pyruvyl transferase domain-containing protein</fullName>
    </recommendedName>
</protein>
<sequence length="380" mass="43492">MTLSAPSQEVTVKGYLAHNLGDDLFMDTLFRRYPDVRFTVVADEPYRFFESRYGNVRLIPLGTAIPRRPLLGLMSRIGGVTVSPEVRLLLEDVHRTRNLVMIGGSMYQQQRDEQLQKQILFETRHLYKTPDHTFVIGANFGPYWAEDYREAYRHIFTQYCDDVCFRDKWSKSQFPDVANIRTASDVLFAFPMPKLKKRKQAFFSVCDLSLPGRPESLRSKADEYEQWIADIAEKLHAKGYSIVFGAFCTPENDGAAIGRIQEMLRARGVNSENIIYQYDQDPMVNAIASSEIVVATRFHATILGLIAGSKVLPLIYNVKTDNMLNDIARNGIRRVDLLNDMPKNWPHDADEIIGLQPIDVSKQQRDAELQFKALDDFLGR</sequence>
<evidence type="ECO:0000313" key="3">
    <source>
        <dbReference type="Proteomes" id="UP000475155"/>
    </source>
</evidence>
<evidence type="ECO:0000313" key="2">
    <source>
        <dbReference type="EMBL" id="NEH11453.1"/>
    </source>
</evidence>
<dbReference type="Proteomes" id="UP000475155">
    <property type="component" value="Unassembled WGS sequence"/>
</dbReference>